<dbReference type="PRINTS" id="PR00337">
    <property type="entry name" value="LEUILEVALBP"/>
</dbReference>
<dbReference type="Gene3D" id="3.40.50.2300">
    <property type="match status" value="2"/>
</dbReference>
<name>A0ABP8PVF1_9ACTN</name>
<evidence type="ECO:0000313" key="8">
    <source>
        <dbReference type="Proteomes" id="UP001500503"/>
    </source>
</evidence>
<dbReference type="PANTHER" id="PTHR30483:SF37">
    <property type="entry name" value="ABC TRANSPORTER SUBSTRATE-BINDING PROTEIN"/>
    <property type="match status" value="1"/>
</dbReference>
<evidence type="ECO:0000256" key="3">
    <source>
        <dbReference type="ARBA" id="ARBA00022729"/>
    </source>
</evidence>
<proteinExistence type="inferred from homology"/>
<dbReference type="SUPFAM" id="SSF53822">
    <property type="entry name" value="Periplasmic binding protein-like I"/>
    <property type="match status" value="1"/>
</dbReference>
<gene>
    <name evidence="7" type="ORF">GCM10023191_029700</name>
</gene>
<dbReference type="InterPro" id="IPR000709">
    <property type="entry name" value="Leu_Ile_Val-bd"/>
</dbReference>
<dbReference type="PANTHER" id="PTHR30483">
    <property type="entry name" value="LEUCINE-SPECIFIC-BINDING PROTEIN"/>
    <property type="match status" value="1"/>
</dbReference>
<dbReference type="InterPro" id="IPR028081">
    <property type="entry name" value="Leu-bd"/>
</dbReference>
<feature type="domain" description="Leucine-binding protein" evidence="6">
    <location>
        <begin position="36"/>
        <end position="363"/>
    </location>
</feature>
<dbReference type="CDD" id="cd06340">
    <property type="entry name" value="PBP1_ABC_ligand_binding-like"/>
    <property type="match status" value="1"/>
</dbReference>
<evidence type="ECO:0000259" key="6">
    <source>
        <dbReference type="Pfam" id="PF13458"/>
    </source>
</evidence>
<keyword evidence="8" id="KW-1185">Reference proteome</keyword>
<keyword evidence="4" id="KW-0029">Amino-acid transport</keyword>
<dbReference type="Proteomes" id="UP001500503">
    <property type="component" value="Unassembled WGS sequence"/>
</dbReference>
<evidence type="ECO:0000256" key="4">
    <source>
        <dbReference type="ARBA" id="ARBA00022970"/>
    </source>
</evidence>
<dbReference type="RefSeq" id="WP_345463299.1">
    <property type="nucleotide sequence ID" value="NZ_BAABHF010000019.1"/>
</dbReference>
<evidence type="ECO:0000313" key="7">
    <source>
        <dbReference type="EMBL" id="GAA4492979.1"/>
    </source>
</evidence>
<accession>A0ABP8PVF1</accession>
<dbReference type="Pfam" id="PF13458">
    <property type="entry name" value="Peripla_BP_6"/>
    <property type="match status" value="1"/>
</dbReference>
<sequence length="420" mass="43429">MKRMVTGRRMAAASMAGVMSLAVAACGSGGSDSSGPIRIGALFPTTGTLATLGKASLDGAQIAVDMINGQGGVKGRKVQLVNGDPSSAATAVSEATRLTVKEHVKIVEGTYASDLALAASAAAVRNGAFYWETDAISDQLTSRGLKNFFQFPYAASSNGANGADMVKNMINPVLGHPAKVVVVHNDSSYGALVAKGAEDQARKDGLTVLGNYSYPTDTNDQSSLALRIKQAAPEAVIAASYQNDAVLLLKALNQQNVKLAAFMGTGGIYGLPAFKSALGSGTEGLFDTEGSASVPDSALNPDVQKLRATFVDKWKQSHGGAAPTFLPTIAFDATWVLLQDVLAKAKSDSPKDLSAAAKSVDLAPGSTILGYGVKFNAKGLNERAFVVGMQWQGDSPVVVYPQKYASAKPVKIPLSPLSKG</sequence>
<dbReference type="PROSITE" id="PS51257">
    <property type="entry name" value="PROKAR_LIPOPROTEIN"/>
    <property type="match status" value="1"/>
</dbReference>
<dbReference type="InterPro" id="IPR051010">
    <property type="entry name" value="BCAA_transport"/>
</dbReference>
<keyword evidence="3 5" id="KW-0732">Signal</keyword>
<comment type="caution">
    <text evidence="7">The sequence shown here is derived from an EMBL/GenBank/DDBJ whole genome shotgun (WGS) entry which is preliminary data.</text>
</comment>
<feature type="signal peptide" evidence="5">
    <location>
        <begin position="1"/>
        <end position="24"/>
    </location>
</feature>
<organism evidence="7 8">
    <name type="scientific">Actinoallomurus oryzae</name>
    <dbReference type="NCBI Taxonomy" id="502180"/>
    <lineage>
        <taxon>Bacteria</taxon>
        <taxon>Bacillati</taxon>
        <taxon>Actinomycetota</taxon>
        <taxon>Actinomycetes</taxon>
        <taxon>Streptosporangiales</taxon>
        <taxon>Thermomonosporaceae</taxon>
        <taxon>Actinoallomurus</taxon>
    </lineage>
</organism>
<evidence type="ECO:0000256" key="5">
    <source>
        <dbReference type="SAM" id="SignalP"/>
    </source>
</evidence>
<evidence type="ECO:0000256" key="2">
    <source>
        <dbReference type="ARBA" id="ARBA00022448"/>
    </source>
</evidence>
<protein>
    <submittedName>
        <fullName evidence="7">ABC transporter substrate-binding protein</fullName>
    </submittedName>
</protein>
<reference evidence="8" key="1">
    <citation type="journal article" date="2019" name="Int. J. Syst. Evol. Microbiol.">
        <title>The Global Catalogue of Microorganisms (GCM) 10K type strain sequencing project: providing services to taxonomists for standard genome sequencing and annotation.</title>
        <authorList>
            <consortium name="The Broad Institute Genomics Platform"/>
            <consortium name="The Broad Institute Genome Sequencing Center for Infectious Disease"/>
            <person name="Wu L."/>
            <person name="Ma J."/>
        </authorList>
    </citation>
    <scope>NUCLEOTIDE SEQUENCE [LARGE SCALE GENOMIC DNA]</scope>
    <source>
        <strain evidence="8">JCM 17933</strain>
    </source>
</reference>
<dbReference type="InterPro" id="IPR028082">
    <property type="entry name" value="Peripla_BP_I"/>
</dbReference>
<feature type="chain" id="PRO_5046807061" evidence="5">
    <location>
        <begin position="25"/>
        <end position="420"/>
    </location>
</feature>
<comment type="similarity">
    <text evidence="1">Belongs to the leucine-binding protein family.</text>
</comment>
<evidence type="ECO:0000256" key="1">
    <source>
        <dbReference type="ARBA" id="ARBA00010062"/>
    </source>
</evidence>
<keyword evidence="2" id="KW-0813">Transport</keyword>
<dbReference type="EMBL" id="BAABHF010000019">
    <property type="protein sequence ID" value="GAA4492979.1"/>
    <property type="molecule type" value="Genomic_DNA"/>
</dbReference>